<proteinExistence type="inferred from homology"/>
<dbReference type="InterPro" id="IPR050571">
    <property type="entry name" value="Class-IV_PLP-Dep_Aminotrnsfr"/>
</dbReference>
<comment type="function">
    <text evidence="2">Acts on leucine, isoleucine and valine.</text>
</comment>
<comment type="catalytic activity">
    <reaction evidence="11">
        <text>L-valine + 2-oxoglutarate = 3-methyl-2-oxobutanoate + L-glutamate</text>
        <dbReference type="Rhea" id="RHEA:24813"/>
        <dbReference type="ChEBI" id="CHEBI:11851"/>
        <dbReference type="ChEBI" id="CHEBI:16810"/>
        <dbReference type="ChEBI" id="CHEBI:29985"/>
        <dbReference type="ChEBI" id="CHEBI:57762"/>
        <dbReference type="EC" id="2.6.1.42"/>
    </reaction>
</comment>
<dbReference type="PROSITE" id="PS00770">
    <property type="entry name" value="AA_TRANSFER_CLASS_4"/>
    <property type="match status" value="1"/>
</dbReference>
<dbReference type="InterPro" id="IPR043131">
    <property type="entry name" value="BCAT-like_N"/>
</dbReference>
<evidence type="ECO:0000256" key="8">
    <source>
        <dbReference type="ARBA" id="ARBA00014472"/>
    </source>
</evidence>
<dbReference type="AlphaFoldDB" id="A0A1N7FZD7"/>
<dbReference type="STRING" id="573024.SAMN05216208_0620"/>
<keyword evidence="10" id="KW-0100">Branched-chain amino acid biosynthesis</keyword>
<keyword evidence="10" id="KW-0028">Amino-acid biosynthesis</keyword>
<comment type="pathway">
    <text evidence="5">Amino-acid biosynthesis; L-leucine biosynthesis; L-leucine from 3-methyl-2-oxobutanoate: step 4/4.</text>
</comment>
<organism evidence="16 17">
    <name type="scientific">Roseovarius nanhaiticus</name>
    <dbReference type="NCBI Taxonomy" id="573024"/>
    <lineage>
        <taxon>Bacteria</taxon>
        <taxon>Pseudomonadati</taxon>
        <taxon>Pseudomonadota</taxon>
        <taxon>Alphaproteobacteria</taxon>
        <taxon>Rhodobacterales</taxon>
        <taxon>Roseobacteraceae</taxon>
        <taxon>Roseovarius</taxon>
    </lineage>
</organism>
<evidence type="ECO:0000256" key="1">
    <source>
        <dbReference type="ARBA" id="ARBA00001933"/>
    </source>
</evidence>
<sequence length="220" mass="23736">MENTLRQDLNTPLGHDFALIETMLWTPEDGVQHRARHMARLTRSARHFGIAPQGLDAALDAVTGTSPLRLRLTVSADGAARITSAPFTPLAPGARWRIAIHSERLDAADPWLAHKTTRRALYDAARAALPEGIDEYIFLNRGGALCEGAITNIYVDPGDGILRTPPRACGCLPGIGREALIAARRARPQRLTPDDLRAAQAIFVGNALRGLIPATLVSSC</sequence>
<gene>
    <name evidence="16" type="ORF">SAMN05421666_1516</name>
</gene>
<dbReference type="Gene3D" id="3.30.470.10">
    <property type="match status" value="1"/>
</dbReference>
<evidence type="ECO:0000256" key="5">
    <source>
        <dbReference type="ARBA" id="ARBA00005072"/>
    </source>
</evidence>
<evidence type="ECO:0000256" key="10">
    <source>
        <dbReference type="ARBA" id="ARBA00023304"/>
    </source>
</evidence>
<dbReference type="Gene3D" id="3.20.10.10">
    <property type="entry name" value="D-amino Acid Aminotransferase, subunit A, domain 2"/>
    <property type="match status" value="1"/>
</dbReference>
<evidence type="ECO:0000256" key="14">
    <source>
        <dbReference type="RuleBase" id="RU004106"/>
    </source>
</evidence>
<evidence type="ECO:0000313" key="16">
    <source>
        <dbReference type="EMBL" id="SIS05604.1"/>
    </source>
</evidence>
<keyword evidence="16" id="KW-0456">Lyase</keyword>
<dbReference type="InterPro" id="IPR018300">
    <property type="entry name" value="Aminotrans_IV_CS"/>
</dbReference>
<accession>A0A1N7FZD7</accession>
<comment type="cofactor">
    <cofactor evidence="1 15">
        <name>pyridoxal 5'-phosphate</name>
        <dbReference type="ChEBI" id="CHEBI:597326"/>
    </cofactor>
</comment>
<dbReference type="PANTHER" id="PTHR42743">
    <property type="entry name" value="AMINO-ACID AMINOTRANSFERASE"/>
    <property type="match status" value="1"/>
</dbReference>
<dbReference type="PANTHER" id="PTHR42743:SF11">
    <property type="entry name" value="AMINODEOXYCHORISMATE LYASE"/>
    <property type="match status" value="1"/>
</dbReference>
<evidence type="ECO:0000256" key="7">
    <source>
        <dbReference type="ARBA" id="ARBA00013053"/>
    </source>
</evidence>
<comment type="pathway">
    <text evidence="4">Amino-acid biosynthesis; L-valine biosynthesis; L-valine from pyruvate: step 4/4.</text>
</comment>
<dbReference type="GO" id="GO:0009082">
    <property type="term" value="P:branched-chain amino acid biosynthetic process"/>
    <property type="evidence" value="ECO:0007669"/>
    <property type="project" value="UniProtKB-KW"/>
</dbReference>
<evidence type="ECO:0000256" key="9">
    <source>
        <dbReference type="ARBA" id="ARBA00022898"/>
    </source>
</evidence>
<reference evidence="16 17" key="1">
    <citation type="submission" date="2017-01" db="EMBL/GenBank/DDBJ databases">
        <authorList>
            <person name="Mah S.A."/>
            <person name="Swanson W.J."/>
            <person name="Moy G.W."/>
            <person name="Vacquier V.D."/>
        </authorList>
    </citation>
    <scope>NUCLEOTIDE SEQUENCE [LARGE SCALE GENOMIC DNA]</scope>
    <source>
        <strain evidence="16 17">DSM 29590</strain>
    </source>
</reference>
<evidence type="ECO:0000256" key="6">
    <source>
        <dbReference type="ARBA" id="ARBA00009320"/>
    </source>
</evidence>
<name>A0A1N7FZD7_9RHOB</name>
<dbReference type="Pfam" id="PF01063">
    <property type="entry name" value="Aminotran_4"/>
    <property type="match status" value="1"/>
</dbReference>
<comment type="similarity">
    <text evidence="6 14">Belongs to the class-IV pyridoxal-phosphate-dependent aminotransferase family.</text>
</comment>
<dbReference type="InterPro" id="IPR036038">
    <property type="entry name" value="Aminotransferase-like"/>
</dbReference>
<evidence type="ECO:0000256" key="4">
    <source>
        <dbReference type="ARBA" id="ARBA00004931"/>
    </source>
</evidence>
<keyword evidence="17" id="KW-1185">Reference proteome</keyword>
<evidence type="ECO:0000256" key="2">
    <source>
        <dbReference type="ARBA" id="ARBA00003109"/>
    </source>
</evidence>
<evidence type="ECO:0000256" key="13">
    <source>
        <dbReference type="ARBA" id="ARBA00049229"/>
    </source>
</evidence>
<dbReference type="GO" id="GO:0016829">
    <property type="term" value="F:lyase activity"/>
    <property type="evidence" value="ECO:0007669"/>
    <property type="project" value="UniProtKB-KW"/>
</dbReference>
<dbReference type="NCBIfam" id="NF005731">
    <property type="entry name" value="PRK07546.1-5"/>
    <property type="match status" value="1"/>
</dbReference>
<evidence type="ECO:0000313" key="17">
    <source>
        <dbReference type="Proteomes" id="UP000186019"/>
    </source>
</evidence>
<evidence type="ECO:0000256" key="15">
    <source>
        <dbReference type="RuleBase" id="RU004516"/>
    </source>
</evidence>
<dbReference type="InterPro" id="IPR043132">
    <property type="entry name" value="BCAT-like_C"/>
</dbReference>
<evidence type="ECO:0000256" key="12">
    <source>
        <dbReference type="ARBA" id="ARBA00048798"/>
    </source>
</evidence>
<dbReference type="NCBIfam" id="NF005729">
    <property type="entry name" value="PRK07546.1-3"/>
    <property type="match status" value="1"/>
</dbReference>
<keyword evidence="9 15" id="KW-0663">Pyridoxal phosphate</keyword>
<dbReference type="GO" id="GO:0004084">
    <property type="term" value="F:branched-chain-amino-acid transaminase activity"/>
    <property type="evidence" value="ECO:0007669"/>
    <property type="project" value="UniProtKB-EC"/>
</dbReference>
<evidence type="ECO:0000256" key="3">
    <source>
        <dbReference type="ARBA" id="ARBA00004824"/>
    </source>
</evidence>
<protein>
    <recommendedName>
        <fullName evidence="8">Probable branched-chain-amino-acid aminotransferase</fullName>
        <ecNumber evidence="7">2.6.1.42</ecNumber>
    </recommendedName>
</protein>
<dbReference type="RefSeq" id="WP_076532346.1">
    <property type="nucleotide sequence ID" value="NZ_FOAC01000001.1"/>
</dbReference>
<dbReference type="EC" id="2.6.1.42" evidence="7"/>
<dbReference type="EMBL" id="FTNV01000001">
    <property type="protein sequence ID" value="SIS05604.1"/>
    <property type="molecule type" value="Genomic_DNA"/>
</dbReference>
<comment type="pathway">
    <text evidence="3">Amino-acid biosynthesis; L-isoleucine biosynthesis; L-isoleucine from 2-oxobutanoate: step 4/4.</text>
</comment>
<comment type="catalytic activity">
    <reaction evidence="12">
        <text>L-isoleucine + 2-oxoglutarate = (S)-3-methyl-2-oxopentanoate + L-glutamate</text>
        <dbReference type="Rhea" id="RHEA:24801"/>
        <dbReference type="ChEBI" id="CHEBI:16810"/>
        <dbReference type="ChEBI" id="CHEBI:29985"/>
        <dbReference type="ChEBI" id="CHEBI:35146"/>
        <dbReference type="ChEBI" id="CHEBI:58045"/>
        <dbReference type="EC" id="2.6.1.42"/>
    </reaction>
</comment>
<comment type="catalytic activity">
    <reaction evidence="13">
        <text>L-leucine + 2-oxoglutarate = 4-methyl-2-oxopentanoate + L-glutamate</text>
        <dbReference type="Rhea" id="RHEA:18321"/>
        <dbReference type="ChEBI" id="CHEBI:16810"/>
        <dbReference type="ChEBI" id="CHEBI:17865"/>
        <dbReference type="ChEBI" id="CHEBI:29985"/>
        <dbReference type="ChEBI" id="CHEBI:57427"/>
        <dbReference type="EC" id="2.6.1.42"/>
    </reaction>
</comment>
<dbReference type="Proteomes" id="UP000186019">
    <property type="component" value="Unassembled WGS sequence"/>
</dbReference>
<dbReference type="InterPro" id="IPR001544">
    <property type="entry name" value="Aminotrans_IV"/>
</dbReference>
<dbReference type="SUPFAM" id="SSF56752">
    <property type="entry name" value="D-aminoacid aminotransferase-like PLP-dependent enzymes"/>
    <property type="match status" value="1"/>
</dbReference>
<evidence type="ECO:0000256" key="11">
    <source>
        <dbReference type="ARBA" id="ARBA00048212"/>
    </source>
</evidence>